<dbReference type="PANTHER" id="PTHR16026">
    <property type="entry name" value="CARTILAGE ACIDIC PROTEIN 1"/>
    <property type="match status" value="1"/>
</dbReference>
<keyword evidence="4" id="KW-1185">Reference proteome</keyword>
<reference evidence="3" key="2">
    <citation type="submission" date="2020-09" db="EMBL/GenBank/DDBJ databases">
        <authorList>
            <person name="Sun Q."/>
            <person name="Kim S."/>
        </authorList>
    </citation>
    <scope>NUCLEOTIDE SEQUENCE</scope>
    <source>
        <strain evidence="3">KCTC 12368</strain>
    </source>
</reference>
<dbReference type="InterPro" id="IPR027039">
    <property type="entry name" value="Crtac1"/>
</dbReference>
<dbReference type="InterPro" id="IPR013517">
    <property type="entry name" value="FG-GAP"/>
</dbReference>
<dbReference type="InterPro" id="IPR011519">
    <property type="entry name" value="UnbV_ASPIC"/>
</dbReference>
<dbReference type="Proteomes" id="UP000619457">
    <property type="component" value="Unassembled WGS sequence"/>
</dbReference>
<dbReference type="Pfam" id="PF13517">
    <property type="entry name" value="FG-GAP_3"/>
    <property type="match status" value="4"/>
</dbReference>
<protein>
    <recommendedName>
        <fullName evidence="2">ASPIC/UnbV domain-containing protein</fullName>
    </recommendedName>
</protein>
<dbReference type="PANTHER" id="PTHR16026:SF0">
    <property type="entry name" value="CARTILAGE ACIDIC PROTEIN 1"/>
    <property type="match status" value="1"/>
</dbReference>
<accession>A0A918PVT4</accession>
<comment type="caution">
    <text evidence="3">The sequence shown here is derived from an EMBL/GenBank/DDBJ whole genome shotgun (WGS) entry which is preliminary data.</text>
</comment>
<dbReference type="Gene3D" id="2.130.10.130">
    <property type="entry name" value="Integrin alpha, N-terminal"/>
    <property type="match status" value="4"/>
</dbReference>
<dbReference type="AlphaFoldDB" id="A0A918PVT4"/>
<proteinExistence type="predicted"/>
<dbReference type="RefSeq" id="WP_018473505.1">
    <property type="nucleotide sequence ID" value="NZ_BMWX01000003.1"/>
</dbReference>
<evidence type="ECO:0000313" key="3">
    <source>
        <dbReference type="EMBL" id="GGZ24671.1"/>
    </source>
</evidence>
<gene>
    <name evidence="3" type="ORF">GCM10007049_16320</name>
</gene>
<keyword evidence="1" id="KW-0732">Signal</keyword>
<feature type="domain" description="ASPIC/UnbV" evidence="2">
    <location>
        <begin position="519"/>
        <end position="584"/>
    </location>
</feature>
<evidence type="ECO:0000313" key="4">
    <source>
        <dbReference type="Proteomes" id="UP000619457"/>
    </source>
</evidence>
<organism evidence="3 4">
    <name type="scientific">Echinicola pacifica</name>
    <dbReference type="NCBI Taxonomy" id="346377"/>
    <lineage>
        <taxon>Bacteria</taxon>
        <taxon>Pseudomonadati</taxon>
        <taxon>Bacteroidota</taxon>
        <taxon>Cytophagia</taxon>
        <taxon>Cytophagales</taxon>
        <taxon>Cyclobacteriaceae</taxon>
        <taxon>Echinicola</taxon>
    </lineage>
</organism>
<dbReference type="SUPFAM" id="SSF69318">
    <property type="entry name" value="Integrin alpha N-terminal domain"/>
    <property type="match status" value="2"/>
</dbReference>
<reference evidence="3" key="1">
    <citation type="journal article" date="2014" name="Int. J. Syst. Evol. Microbiol.">
        <title>Complete genome sequence of Corynebacterium casei LMG S-19264T (=DSM 44701T), isolated from a smear-ripened cheese.</title>
        <authorList>
            <consortium name="US DOE Joint Genome Institute (JGI-PGF)"/>
            <person name="Walter F."/>
            <person name="Albersmeier A."/>
            <person name="Kalinowski J."/>
            <person name="Ruckert C."/>
        </authorList>
    </citation>
    <scope>NUCLEOTIDE SEQUENCE</scope>
    <source>
        <strain evidence="3">KCTC 12368</strain>
    </source>
</reference>
<dbReference type="InterPro" id="IPR028994">
    <property type="entry name" value="Integrin_alpha_N"/>
</dbReference>
<sequence>MNYAYPIITFGLFYLFTACTPEDSRDTTKAALFQKVAPSHSNVDFANDIIENDTLNYFNFPYLYMGGGVAIGDINGDDLPDIYFTGNHQANKLYLNKGDFTFEDISLSAGVQGDDRWYTGALMHDFNQDGWLDLYLCVSGKSGNTENQLYINNQDQTFTESAREYGLADKGHSIHATSIDYDRDGLMDLFVANYPLVPVSQGNLFYKELMDQNKPEDSGHLYRNTGKGTFEELSAEAGVQRFGLTLGLMAADFNGDGWDDLYLSNDFNVPDYLYINQNDGTFREQLQASMAQTSMFGMGIDAADFNRDGLLDLVQVDMTPEDHLRSKTNMASMSPRTFYEAIQLGFHHQYMQNSLQLNNGTDQGIPVFSNIARYAGLATTDWSWAPLMADLDNDGWMDLFITNGMKRDVNNNDVNQEFDNQSFFGNDLVLDINKLPSTPISNYAFQNINGLDFQKVTSEWGLDHPGFSNGLAYADLDADGQLDLVINNLSEAASIYKNTGNESRFLRVKLQGPSSNSSGIGAKVWLYSQGKIQYQQLNPSRGFQSSVEPILHFGLGAAAVDSLLVQWPDGNTQSLKNTPINQLLLLKHQESTAHKASSKAPQPWFEDITESANIDFLHQEDAYDDFQYEPLLPHRNSQMGPALAAADVNGDGLDDFYIGNGAGFSSQLYMQNTQGKFDLVEGPWQADSAYEDTGAIWLDADGDGDLDLYVVSGGNDNSKPGEFFQDRLYMQTSAGFIKHRHATLATRGISGQVVQPFDYEGDGDLDLFIPGRIVPGKYPNAAPSVFLINQGGQDQHLQYIALEESLGLGELGLVTDVQVEDFTGNGRQDLLLVGEWMNISLYENTPSGWVDLSADKGLKDSRGWWNCIQETDLDQDGKKDYIIGNLGLNYKYKTSKKSPFTIYANDFDENGSQDIVLSYEKKGKLLPVRGRECSSQQVPAIAKRFETYEAFANASLEEIYGKNMLENSLHYEVNTFRSIWLHRDDKGGFVLSDLPEAMQLSAIRTMVPLQLNSDQIMDYIAAGNLYQSEVETPRNDAGIGTVMVGQGDGSLEAIPASQTGLFIRGEVSNTASLNMAGGGKAIVFAINSGKCKVLKVIGER</sequence>
<name>A0A918PVT4_9BACT</name>
<evidence type="ECO:0000256" key="1">
    <source>
        <dbReference type="ARBA" id="ARBA00022729"/>
    </source>
</evidence>
<evidence type="ECO:0000259" key="2">
    <source>
        <dbReference type="Pfam" id="PF07593"/>
    </source>
</evidence>
<dbReference type="Pfam" id="PF07593">
    <property type="entry name" value="UnbV_ASPIC"/>
    <property type="match status" value="1"/>
</dbReference>
<dbReference type="EMBL" id="BMWX01000003">
    <property type="protein sequence ID" value="GGZ24671.1"/>
    <property type="molecule type" value="Genomic_DNA"/>
</dbReference>